<dbReference type="InterPro" id="IPR029151">
    <property type="entry name" value="Sensor-like_sf"/>
</dbReference>
<evidence type="ECO:0000313" key="18">
    <source>
        <dbReference type="EMBL" id="MFC3321806.1"/>
    </source>
</evidence>
<evidence type="ECO:0000256" key="12">
    <source>
        <dbReference type="ARBA" id="ARBA00023012"/>
    </source>
</evidence>
<dbReference type="InterPro" id="IPR004358">
    <property type="entry name" value="Sig_transdc_His_kin-like_C"/>
</dbReference>
<dbReference type="InterPro" id="IPR036097">
    <property type="entry name" value="HisK_dim/P_sf"/>
</dbReference>
<dbReference type="Gene3D" id="1.10.287.130">
    <property type="match status" value="1"/>
</dbReference>
<dbReference type="SMART" id="SM00388">
    <property type="entry name" value="HisKA"/>
    <property type="match status" value="1"/>
</dbReference>
<keyword evidence="19" id="KW-1185">Reference proteome</keyword>
<dbReference type="SUPFAM" id="SSF103190">
    <property type="entry name" value="Sensory domain-like"/>
    <property type="match status" value="1"/>
</dbReference>
<keyword evidence="10 18" id="KW-0067">ATP-binding</keyword>
<evidence type="ECO:0000256" key="9">
    <source>
        <dbReference type="ARBA" id="ARBA00022777"/>
    </source>
</evidence>
<evidence type="ECO:0000256" key="7">
    <source>
        <dbReference type="ARBA" id="ARBA00022692"/>
    </source>
</evidence>
<evidence type="ECO:0000256" key="15">
    <source>
        <dbReference type="SAM" id="MobiDB-lite"/>
    </source>
</evidence>
<dbReference type="Gene3D" id="3.30.565.10">
    <property type="entry name" value="Histidine kinase-like ATPase, C-terminal domain"/>
    <property type="match status" value="1"/>
</dbReference>
<dbReference type="EC" id="2.7.13.3" evidence="3"/>
<keyword evidence="14" id="KW-0175">Coiled coil</keyword>
<dbReference type="PRINTS" id="PR00344">
    <property type="entry name" value="BCTRLSENSOR"/>
</dbReference>
<evidence type="ECO:0000256" key="11">
    <source>
        <dbReference type="ARBA" id="ARBA00022989"/>
    </source>
</evidence>
<evidence type="ECO:0000256" key="8">
    <source>
        <dbReference type="ARBA" id="ARBA00022741"/>
    </source>
</evidence>
<dbReference type="InterPro" id="IPR017055">
    <property type="entry name" value="Sig_transdc_His_kinase_DctB"/>
</dbReference>
<proteinExistence type="predicted"/>
<comment type="subcellular location">
    <subcellularLocation>
        <location evidence="2">Cell membrane</location>
        <topology evidence="2">Multi-pass membrane protein</topology>
    </subcellularLocation>
</comment>
<evidence type="ECO:0000256" key="14">
    <source>
        <dbReference type="SAM" id="Coils"/>
    </source>
</evidence>
<protein>
    <recommendedName>
        <fullName evidence="3">histidine kinase</fullName>
        <ecNumber evidence="3">2.7.13.3</ecNumber>
    </recommendedName>
</protein>
<dbReference type="SUPFAM" id="SSF47384">
    <property type="entry name" value="Homodimeric domain of signal transducing histidine kinase"/>
    <property type="match status" value="1"/>
</dbReference>
<evidence type="ECO:0000256" key="2">
    <source>
        <dbReference type="ARBA" id="ARBA00004651"/>
    </source>
</evidence>
<dbReference type="Pfam" id="PF02518">
    <property type="entry name" value="HATPase_c"/>
    <property type="match status" value="1"/>
</dbReference>
<keyword evidence="5" id="KW-0597">Phosphoprotein</keyword>
<keyword evidence="13 16" id="KW-0472">Membrane</keyword>
<comment type="caution">
    <text evidence="18">The sequence shown here is derived from an EMBL/GenBank/DDBJ whole genome shotgun (WGS) entry which is preliminary data.</text>
</comment>
<name>A0ABV7MIV1_9HYPH</name>
<accession>A0ABV7MIV1</accession>
<feature type="transmembrane region" description="Helical" evidence="16">
    <location>
        <begin position="350"/>
        <end position="367"/>
    </location>
</feature>
<evidence type="ECO:0000256" key="10">
    <source>
        <dbReference type="ARBA" id="ARBA00022840"/>
    </source>
</evidence>
<evidence type="ECO:0000256" key="5">
    <source>
        <dbReference type="ARBA" id="ARBA00022553"/>
    </source>
</evidence>
<dbReference type="SUPFAM" id="SSF55874">
    <property type="entry name" value="ATPase domain of HSP90 chaperone/DNA topoisomerase II/histidine kinase"/>
    <property type="match status" value="1"/>
</dbReference>
<reference evidence="19" key="1">
    <citation type="journal article" date="2019" name="Int. J. Syst. Evol. Microbiol.">
        <title>The Global Catalogue of Microorganisms (GCM) 10K type strain sequencing project: providing services to taxonomists for standard genome sequencing and annotation.</title>
        <authorList>
            <consortium name="The Broad Institute Genomics Platform"/>
            <consortium name="The Broad Institute Genome Sequencing Center for Infectious Disease"/>
            <person name="Wu L."/>
            <person name="Ma J."/>
        </authorList>
    </citation>
    <scope>NUCLEOTIDE SEQUENCE [LARGE SCALE GENOMIC DNA]</scope>
    <source>
        <strain evidence="19">ICMP 19515</strain>
    </source>
</reference>
<keyword evidence="11 16" id="KW-1133">Transmembrane helix</keyword>
<dbReference type="CDD" id="cd12914">
    <property type="entry name" value="PDC1_DGC_like"/>
    <property type="match status" value="1"/>
</dbReference>
<gene>
    <name evidence="18" type="ORF">ACFOJ9_08450</name>
</gene>
<sequence>MRISAQAAFAWADFRITLAEKPRAKRERQTPQAGTDSESQGFAGRELLREAVARLRDGRWLLVLVALAFLAGAIAIAGRIASGQAADNLRDTALAALPLAAGTLTGEIEKQRLVPLVLARDDAVRGALRRAGKMQEAALNDKLKAIAGDASASAIYVIDMAGIAIAASNAGEPASFVGIDYNFRHYFQEAMAKGAASQYGLGTISGRPGLYLASRVDDGGKPLGVAVLKVELDGVEANWRSSGFLVFVTDERGVVLATSQADWRFHALAPLSAEDAAAAQDQLQLADAGFEPLPIRRGAGDGLATIDSAGKPRQFVEVVQDLPGAVPGWRLWLLTPADAALSSAANTARLTTLLGLLLLGLIGFVLTRRRRTRKLRQEALARMNAELESRVSTRTAELTRSNTALAGEIAERENAEAKVRRLRDDLAQANRLSILGQIAAGVAHEINQPVAAIRTYAENAGRFLDGGKTEPASGNLTSIVSMTERIGAITSTLRTFARRPGVAASPLPVREAIDGALSLLSGRIRDSGVTIVKPRGNASPVVMASRIRLEQILVNLLQNALDAMKDQPDPRIEIELAERDDRVLISVRDNGPGLGPEAAGNLFMPFQTTKEKGLGLGLVISQEIAQELGGTLRLDPSSASAPGRTGGASFTIDLRRIE</sequence>
<comment type="catalytic activity">
    <reaction evidence="1">
        <text>ATP + protein L-histidine = ADP + protein N-phospho-L-histidine.</text>
        <dbReference type="EC" id="2.7.13.3"/>
    </reaction>
</comment>
<dbReference type="Proteomes" id="UP001595648">
    <property type="component" value="Unassembled WGS sequence"/>
</dbReference>
<dbReference type="EMBL" id="JBHRVD010000001">
    <property type="protein sequence ID" value="MFC3321806.1"/>
    <property type="molecule type" value="Genomic_DNA"/>
</dbReference>
<feature type="coiled-coil region" evidence="14">
    <location>
        <begin position="405"/>
        <end position="432"/>
    </location>
</feature>
<keyword evidence="4" id="KW-1003">Cell membrane</keyword>
<organism evidence="18 19">
    <name type="scientific">Mesorhizobium cantuariense</name>
    <dbReference type="NCBI Taxonomy" id="1300275"/>
    <lineage>
        <taxon>Bacteria</taxon>
        <taxon>Pseudomonadati</taxon>
        <taxon>Pseudomonadota</taxon>
        <taxon>Alphaproteobacteria</taxon>
        <taxon>Hyphomicrobiales</taxon>
        <taxon>Phyllobacteriaceae</taxon>
        <taxon>Mesorhizobium</taxon>
    </lineage>
</organism>
<dbReference type="CDD" id="cd00082">
    <property type="entry name" value="HisKA"/>
    <property type="match status" value="1"/>
</dbReference>
<dbReference type="PROSITE" id="PS50109">
    <property type="entry name" value="HIS_KIN"/>
    <property type="match status" value="1"/>
</dbReference>
<evidence type="ECO:0000256" key="13">
    <source>
        <dbReference type="ARBA" id="ARBA00023136"/>
    </source>
</evidence>
<dbReference type="Pfam" id="PF02743">
    <property type="entry name" value="dCache_1"/>
    <property type="match status" value="1"/>
</dbReference>
<dbReference type="PIRSF" id="PIRSF036431">
    <property type="entry name" value="STHK_DctB"/>
    <property type="match status" value="1"/>
</dbReference>
<evidence type="ECO:0000256" key="1">
    <source>
        <dbReference type="ARBA" id="ARBA00000085"/>
    </source>
</evidence>
<dbReference type="InterPro" id="IPR005467">
    <property type="entry name" value="His_kinase_dom"/>
</dbReference>
<evidence type="ECO:0000256" key="4">
    <source>
        <dbReference type="ARBA" id="ARBA00022475"/>
    </source>
</evidence>
<dbReference type="GO" id="GO:0005524">
    <property type="term" value="F:ATP binding"/>
    <property type="evidence" value="ECO:0007669"/>
    <property type="project" value="UniProtKB-KW"/>
</dbReference>
<keyword evidence="12" id="KW-0902">Two-component regulatory system</keyword>
<dbReference type="RefSeq" id="WP_378978452.1">
    <property type="nucleotide sequence ID" value="NZ_JBHRVD010000001.1"/>
</dbReference>
<dbReference type="SMART" id="SM00387">
    <property type="entry name" value="HATPase_c"/>
    <property type="match status" value="1"/>
</dbReference>
<evidence type="ECO:0000259" key="17">
    <source>
        <dbReference type="PROSITE" id="PS50109"/>
    </source>
</evidence>
<dbReference type="PANTHER" id="PTHR43065">
    <property type="entry name" value="SENSOR HISTIDINE KINASE"/>
    <property type="match status" value="1"/>
</dbReference>
<feature type="transmembrane region" description="Helical" evidence="16">
    <location>
        <begin position="60"/>
        <end position="81"/>
    </location>
</feature>
<evidence type="ECO:0000256" key="3">
    <source>
        <dbReference type="ARBA" id="ARBA00012438"/>
    </source>
</evidence>
<keyword evidence="7 16" id="KW-0812">Transmembrane</keyword>
<feature type="compositionally biased region" description="Polar residues" evidence="15">
    <location>
        <begin position="30"/>
        <end position="40"/>
    </location>
</feature>
<dbReference type="Gene3D" id="6.10.250.3020">
    <property type="match status" value="1"/>
</dbReference>
<dbReference type="Gene3D" id="3.30.450.20">
    <property type="entry name" value="PAS domain"/>
    <property type="match status" value="2"/>
</dbReference>
<dbReference type="InterPro" id="IPR003594">
    <property type="entry name" value="HATPase_dom"/>
</dbReference>
<keyword evidence="6" id="KW-0808">Transferase</keyword>
<evidence type="ECO:0000256" key="6">
    <source>
        <dbReference type="ARBA" id="ARBA00022679"/>
    </source>
</evidence>
<feature type="domain" description="Histidine kinase" evidence="17">
    <location>
        <begin position="441"/>
        <end position="658"/>
    </location>
</feature>
<dbReference type="InterPro" id="IPR033479">
    <property type="entry name" value="dCache_1"/>
</dbReference>
<keyword evidence="8" id="KW-0547">Nucleotide-binding</keyword>
<dbReference type="InterPro" id="IPR003661">
    <property type="entry name" value="HisK_dim/P_dom"/>
</dbReference>
<dbReference type="InterPro" id="IPR036890">
    <property type="entry name" value="HATPase_C_sf"/>
</dbReference>
<feature type="region of interest" description="Disordered" evidence="15">
    <location>
        <begin position="22"/>
        <end position="41"/>
    </location>
</feature>
<dbReference type="Pfam" id="PF00512">
    <property type="entry name" value="HisKA"/>
    <property type="match status" value="1"/>
</dbReference>
<keyword evidence="9" id="KW-0418">Kinase</keyword>
<dbReference type="PANTHER" id="PTHR43065:SF46">
    <property type="entry name" value="C4-DICARBOXYLATE TRANSPORT SENSOR PROTEIN DCTB"/>
    <property type="match status" value="1"/>
</dbReference>
<evidence type="ECO:0000256" key="16">
    <source>
        <dbReference type="SAM" id="Phobius"/>
    </source>
</evidence>
<evidence type="ECO:0000313" key="19">
    <source>
        <dbReference type="Proteomes" id="UP001595648"/>
    </source>
</evidence>